<comment type="caution">
    <text evidence="2">The sequence shown here is derived from an EMBL/GenBank/DDBJ whole genome shotgun (WGS) entry which is preliminary data.</text>
</comment>
<dbReference type="SUPFAM" id="SSF46689">
    <property type="entry name" value="Homeodomain-like"/>
    <property type="match status" value="1"/>
</dbReference>
<name>A0A0J7K7I9_LASNI</name>
<sequence>MAAELSERERITILMMRGWGDNERSYTAVARLFNETYPNRRINKSTVFKTIERFRETGSVKNRPKSGRSSSATNEEKQLHVLQTFIEDPHSTINRSAQIHDIAPKSVWRILKKNKFYPYKLQYVQELQDGDLERRIGFCERMMALIDVRPIFPYQIVFTDEATFTLTGEVNNQNFRLWSDENPNWVRETHTQYPQKINVWCGIIDGYLIGPFFFEENLNAQRYEILLVDQIIPAIRNIFPNNFEEIWFQHDGAPAHFGLGPRQILNETFPLRWIGRRNRNEGGEDWPPRSPDLTPLDYYLWGYLKSKVYKTKPESIQELIQRIRDEIDLIPFETNRRAISAFYQRLAYCQEVNGNHFQHLL</sequence>
<dbReference type="GO" id="GO:0005634">
    <property type="term" value="C:nucleus"/>
    <property type="evidence" value="ECO:0007669"/>
    <property type="project" value="UniProtKB-SubCell"/>
</dbReference>
<dbReference type="Proteomes" id="UP000036403">
    <property type="component" value="Unassembled WGS sequence"/>
</dbReference>
<dbReference type="InterPro" id="IPR009057">
    <property type="entry name" value="Homeodomain-like_sf"/>
</dbReference>
<dbReference type="PANTHER" id="PTHR47326">
    <property type="entry name" value="TRANSPOSABLE ELEMENT TC3 TRANSPOSASE-LIKE PROTEIN"/>
    <property type="match status" value="1"/>
</dbReference>
<dbReference type="PANTHER" id="PTHR47326:SF1">
    <property type="entry name" value="HTH PSQ-TYPE DOMAIN-CONTAINING PROTEIN"/>
    <property type="match status" value="1"/>
</dbReference>
<dbReference type="AlphaFoldDB" id="A0A0J7K7I9"/>
<dbReference type="InterPro" id="IPR036397">
    <property type="entry name" value="RNaseH_sf"/>
</dbReference>
<gene>
    <name evidence="2" type="ORF">RF55_14856</name>
</gene>
<reference evidence="2 3" key="1">
    <citation type="submission" date="2015-04" db="EMBL/GenBank/DDBJ databases">
        <title>Lasius niger genome sequencing.</title>
        <authorList>
            <person name="Konorov E.A."/>
            <person name="Nikitin M.A."/>
            <person name="Kirill M.V."/>
            <person name="Chang P."/>
        </authorList>
    </citation>
    <scope>NUCLEOTIDE SEQUENCE [LARGE SCALE GENOMIC DNA]</scope>
    <source>
        <tissue evidence="2">Whole</tissue>
    </source>
</reference>
<proteinExistence type="predicted"/>
<evidence type="ECO:0000313" key="3">
    <source>
        <dbReference type="Proteomes" id="UP000036403"/>
    </source>
</evidence>
<organism evidence="2 3">
    <name type="scientific">Lasius niger</name>
    <name type="common">Black garden ant</name>
    <dbReference type="NCBI Taxonomy" id="67767"/>
    <lineage>
        <taxon>Eukaryota</taxon>
        <taxon>Metazoa</taxon>
        <taxon>Ecdysozoa</taxon>
        <taxon>Arthropoda</taxon>
        <taxon>Hexapoda</taxon>
        <taxon>Insecta</taxon>
        <taxon>Pterygota</taxon>
        <taxon>Neoptera</taxon>
        <taxon>Endopterygota</taxon>
        <taxon>Hymenoptera</taxon>
        <taxon>Apocrita</taxon>
        <taxon>Aculeata</taxon>
        <taxon>Formicoidea</taxon>
        <taxon>Formicidae</taxon>
        <taxon>Formicinae</taxon>
        <taxon>Lasius</taxon>
        <taxon>Lasius</taxon>
    </lineage>
</organism>
<dbReference type="Gene3D" id="3.30.420.10">
    <property type="entry name" value="Ribonuclease H-like superfamily/Ribonuclease H"/>
    <property type="match status" value="1"/>
</dbReference>
<dbReference type="PaxDb" id="67767-A0A0J7K7I9"/>
<keyword evidence="3" id="KW-1185">Reference proteome</keyword>
<dbReference type="EMBL" id="LBMM01012444">
    <property type="protein sequence ID" value="KMQ86219.1"/>
    <property type="molecule type" value="Genomic_DNA"/>
</dbReference>
<dbReference type="OrthoDB" id="9986793at2759"/>
<comment type="subcellular location">
    <subcellularLocation>
        <location evidence="1">Nucleus</location>
    </subcellularLocation>
</comment>
<dbReference type="STRING" id="67767.A0A0J7K7I9"/>
<evidence type="ECO:0000313" key="2">
    <source>
        <dbReference type="EMBL" id="KMQ86219.1"/>
    </source>
</evidence>
<protein>
    <submittedName>
        <fullName evidence="2">Transposable element tc3 transposase</fullName>
    </submittedName>
</protein>
<dbReference type="GO" id="GO:0003676">
    <property type="term" value="F:nucleic acid binding"/>
    <property type="evidence" value="ECO:0007669"/>
    <property type="project" value="InterPro"/>
</dbReference>
<accession>A0A0J7K7I9</accession>
<evidence type="ECO:0000256" key="1">
    <source>
        <dbReference type="ARBA" id="ARBA00004123"/>
    </source>
</evidence>